<keyword evidence="3" id="KW-1185">Reference proteome</keyword>
<organism evidence="2 3">
    <name type="scientific">Lasiosphaeria miniovina</name>
    <dbReference type="NCBI Taxonomy" id="1954250"/>
    <lineage>
        <taxon>Eukaryota</taxon>
        <taxon>Fungi</taxon>
        <taxon>Dikarya</taxon>
        <taxon>Ascomycota</taxon>
        <taxon>Pezizomycotina</taxon>
        <taxon>Sordariomycetes</taxon>
        <taxon>Sordariomycetidae</taxon>
        <taxon>Sordariales</taxon>
        <taxon>Lasiosphaeriaceae</taxon>
        <taxon>Lasiosphaeria</taxon>
    </lineage>
</organism>
<comment type="caution">
    <text evidence="2">The sequence shown here is derived from an EMBL/GenBank/DDBJ whole genome shotgun (WGS) entry which is preliminary data.</text>
</comment>
<evidence type="ECO:0000313" key="2">
    <source>
        <dbReference type="EMBL" id="KAK0735187.1"/>
    </source>
</evidence>
<evidence type="ECO:0000313" key="3">
    <source>
        <dbReference type="Proteomes" id="UP001172101"/>
    </source>
</evidence>
<dbReference type="Proteomes" id="UP001172101">
    <property type="component" value="Unassembled WGS sequence"/>
</dbReference>
<reference evidence="2" key="1">
    <citation type="submission" date="2023-06" db="EMBL/GenBank/DDBJ databases">
        <title>Genome-scale phylogeny and comparative genomics of the fungal order Sordariales.</title>
        <authorList>
            <consortium name="Lawrence Berkeley National Laboratory"/>
            <person name="Hensen N."/>
            <person name="Bonometti L."/>
            <person name="Westerberg I."/>
            <person name="Brannstrom I.O."/>
            <person name="Guillou S."/>
            <person name="Cros-Aarteil S."/>
            <person name="Calhoun S."/>
            <person name="Haridas S."/>
            <person name="Kuo A."/>
            <person name="Mondo S."/>
            <person name="Pangilinan J."/>
            <person name="Riley R."/>
            <person name="LaButti K."/>
            <person name="Andreopoulos B."/>
            <person name="Lipzen A."/>
            <person name="Chen C."/>
            <person name="Yanf M."/>
            <person name="Daum C."/>
            <person name="Ng V."/>
            <person name="Clum A."/>
            <person name="Steindorff A."/>
            <person name="Ohm R."/>
            <person name="Martin F."/>
            <person name="Silar P."/>
            <person name="Natvig D."/>
            <person name="Lalanne C."/>
            <person name="Gautier V."/>
            <person name="Ament-velasquez S.L."/>
            <person name="Kruys A."/>
            <person name="Hutchinson M.I."/>
            <person name="Powell A.J."/>
            <person name="Barry K."/>
            <person name="Miller A.N."/>
            <person name="Grigoriev I.V."/>
            <person name="Debuchy R."/>
            <person name="Gladieux P."/>
            <person name="Thoren M.H."/>
            <person name="Johannesson H."/>
        </authorList>
    </citation>
    <scope>NUCLEOTIDE SEQUENCE</scope>
    <source>
        <strain evidence="2">SMH2392-1A</strain>
    </source>
</reference>
<evidence type="ECO:0000256" key="1">
    <source>
        <dbReference type="SAM" id="MobiDB-lite"/>
    </source>
</evidence>
<name>A0AA40EE90_9PEZI</name>
<proteinExistence type="predicted"/>
<dbReference type="GeneID" id="85331450"/>
<protein>
    <submittedName>
        <fullName evidence="2">Uncharacterized protein</fullName>
    </submittedName>
</protein>
<feature type="region of interest" description="Disordered" evidence="1">
    <location>
        <begin position="1"/>
        <end position="36"/>
    </location>
</feature>
<dbReference type="EMBL" id="JAUIRO010000001">
    <property type="protein sequence ID" value="KAK0735187.1"/>
    <property type="molecule type" value="Genomic_DNA"/>
</dbReference>
<dbReference type="AlphaFoldDB" id="A0AA40EE90"/>
<gene>
    <name evidence="2" type="ORF">B0T26DRAFT_97979</name>
</gene>
<sequence length="214" mass="24214">MQVVPGSCQRWDMSRGNGRRKRQPGGRFGEEPPETSNVPELCPILRGCLPMGLGFDACHSLAHVCTPLDCHAWRLRHYDDLSFVWFVSYSLIRLLFCWVSASRFSSWRGLLLTSHHLGARDPNGEKGKENNTNCYPCEKKADPITDYGSPPQRVNHSECFRCPVSFKAGERHFCVVFLRGSFWSNQELTGHPVSFDAPVVGIEGVGVRQAVRYW</sequence>
<accession>A0AA40EE90</accession>
<dbReference type="RefSeq" id="XP_060304064.1">
    <property type="nucleotide sequence ID" value="XM_060448180.1"/>
</dbReference>